<feature type="transmembrane region" description="Helical" evidence="8">
    <location>
        <begin position="132"/>
        <end position="151"/>
    </location>
</feature>
<evidence type="ECO:0000256" key="5">
    <source>
        <dbReference type="ARBA" id="ARBA00022989"/>
    </source>
</evidence>
<dbReference type="PROSITE" id="PS01348">
    <property type="entry name" value="MRAY_2"/>
    <property type="match status" value="1"/>
</dbReference>
<dbReference type="GO" id="GO:0005886">
    <property type="term" value="C:plasma membrane"/>
    <property type="evidence" value="ECO:0007669"/>
    <property type="project" value="UniProtKB-SubCell"/>
</dbReference>
<dbReference type="Pfam" id="PF00953">
    <property type="entry name" value="Glycos_transf_4"/>
    <property type="match status" value="1"/>
</dbReference>
<dbReference type="InterPro" id="IPR018480">
    <property type="entry name" value="PNAcMuramoyl-5peptid_Trfase_CS"/>
</dbReference>
<feature type="transmembrane region" description="Helical" evidence="8">
    <location>
        <begin position="157"/>
        <end position="176"/>
    </location>
</feature>
<keyword evidence="2" id="KW-1003">Cell membrane</keyword>
<feature type="binding site" evidence="7">
    <location>
        <position position="186"/>
    </location>
    <ligand>
        <name>Mg(2+)</name>
        <dbReference type="ChEBI" id="CHEBI:18420"/>
    </ligand>
</feature>
<dbReference type="InterPro" id="IPR000715">
    <property type="entry name" value="Glycosyl_transferase_4"/>
</dbReference>
<dbReference type="GO" id="GO:0044038">
    <property type="term" value="P:cell wall macromolecule biosynthetic process"/>
    <property type="evidence" value="ECO:0007669"/>
    <property type="project" value="TreeGrafter"/>
</dbReference>
<comment type="caution">
    <text evidence="9">The sequence shown here is derived from an EMBL/GenBank/DDBJ whole genome shotgun (WGS) entry which is preliminary data.</text>
</comment>
<evidence type="ECO:0000256" key="8">
    <source>
        <dbReference type="SAM" id="Phobius"/>
    </source>
</evidence>
<dbReference type="GO" id="GO:0009103">
    <property type="term" value="P:lipopolysaccharide biosynthetic process"/>
    <property type="evidence" value="ECO:0007669"/>
    <property type="project" value="TreeGrafter"/>
</dbReference>
<comment type="subcellular location">
    <subcellularLocation>
        <location evidence="1">Cell membrane</location>
        <topology evidence="1">Multi-pass membrane protein</topology>
    </subcellularLocation>
</comment>
<evidence type="ECO:0000256" key="4">
    <source>
        <dbReference type="ARBA" id="ARBA00022692"/>
    </source>
</evidence>
<keyword evidence="10" id="KW-1185">Reference proteome</keyword>
<dbReference type="RefSeq" id="WP_309940853.1">
    <property type="nucleotide sequence ID" value="NZ_AP025306.1"/>
</dbReference>
<keyword evidence="4 8" id="KW-0812">Transmembrane</keyword>
<keyword evidence="6 8" id="KW-0472">Membrane</keyword>
<feature type="transmembrane region" description="Helical" evidence="8">
    <location>
        <begin position="220"/>
        <end position="239"/>
    </location>
</feature>
<dbReference type="PANTHER" id="PTHR22926">
    <property type="entry name" value="PHOSPHO-N-ACETYLMURAMOYL-PENTAPEPTIDE-TRANSFERASE"/>
    <property type="match status" value="1"/>
</dbReference>
<feature type="transmembrane region" description="Helical" evidence="8">
    <location>
        <begin position="188"/>
        <end position="208"/>
    </location>
</feature>
<evidence type="ECO:0000256" key="3">
    <source>
        <dbReference type="ARBA" id="ARBA00022679"/>
    </source>
</evidence>
<reference evidence="9" key="1">
    <citation type="submission" date="2023-07" db="EMBL/GenBank/DDBJ databases">
        <title>Genomic Encyclopedia of Type Strains, Phase IV (KMG-IV): sequencing the most valuable type-strain genomes for metagenomic binning, comparative biology and taxonomic classification.</title>
        <authorList>
            <person name="Goeker M."/>
        </authorList>
    </citation>
    <scope>NUCLEOTIDE SEQUENCE</scope>
    <source>
        <strain evidence="9">DSM 26174</strain>
    </source>
</reference>
<evidence type="ECO:0000313" key="9">
    <source>
        <dbReference type="EMBL" id="MDR6240706.1"/>
    </source>
</evidence>
<keyword evidence="7" id="KW-0460">Magnesium</keyword>
<evidence type="ECO:0000313" key="10">
    <source>
        <dbReference type="Proteomes" id="UP001185092"/>
    </source>
</evidence>
<keyword evidence="5 8" id="KW-1133">Transmembrane helix</keyword>
<feature type="transmembrane region" description="Helical" evidence="8">
    <location>
        <begin position="45"/>
        <end position="62"/>
    </location>
</feature>
<organism evidence="9 10">
    <name type="scientific">Aureibacter tunicatorum</name>
    <dbReference type="NCBI Taxonomy" id="866807"/>
    <lineage>
        <taxon>Bacteria</taxon>
        <taxon>Pseudomonadati</taxon>
        <taxon>Bacteroidota</taxon>
        <taxon>Cytophagia</taxon>
        <taxon>Cytophagales</taxon>
        <taxon>Persicobacteraceae</taxon>
        <taxon>Aureibacter</taxon>
    </lineage>
</organism>
<evidence type="ECO:0000256" key="6">
    <source>
        <dbReference type="ARBA" id="ARBA00023136"/>
    </source>
</evidence>
<evidence type="ECO:0000256" key="7">
    <source>
        <dbReference type="PIRSR" id="PIRSR600715-1"/>
    </source>
</evidence>
<dbReference type="Proteomes" id="UP001185092">
    <property type="component" value="Unassembled WGS sequence"/>
</dbReference>
<accession>A0AAE3XRS0</accession>
<comment type="cofactor">
    <cofactor evidence="7">
        <name>Mg(2+)</name>
        <dbReference type="ChEBI" id="CHEBI:18420"/>
    </cofactor>
</comment>
<feature type="binding site" evidence="7">
    <location>
        <position position="125"/>
    </location>
    <ligand>
        <name>Mg(2+)</name>
        <dbReference type="ChEBI" id="CHEBI:18420"/>
    </ligand>
</feature>
<feature type="transmembrane region" description="Helical" evidence="8">
    <location>
        <begin position="21"/>
        <end position="39"/>
    </location>
</feature>
<feature type="transmembrane region" description="Helical" evidence="8">
    <location>
        <begin position="265"/>
        <end position="286"/>
    </location>
</feature>
<gene>
    <name evidence="9" type="ORF">HNQ88_003782</name>
</gene>
<protein>
    <submittedName>
        <fullName evidence="9">UDP-N-acetylmuramyl pentapeptide phosphotransferase/UDP-N-acetylglucosamine-1-phosphate transferase</fullName>
    </submittedName>
</protein>
<keyword evidence="7" id="KW-0479">Metal-binding</keyword>
<evidence type="ECO:0000256" key="1">
    <source>
        <dbReference type="ARBA" id="ARBA00004651"/>
    </source>
</evidence>
<sequence length="338" mass="38163">MKQLHAVPNERSSHGKVVPNLGGVGIFIGLFISFLMFGPGPMERGISLFLAGILILFFIGIKDDILIIAPMKKLAAQVIAATLLVFGANLRIDSMFGIFGIYELPFIISYLLTVFTLIVITNAYNLIDGVDGLAASIGILIAGVFGWFFWINEYPNYVCLSIGLMASLLAFLRFNFSKERKIFMGDTGSLLVGFVLAVFVVKFLRIHSVEESNFHFNNPAIVAVILLLMPLYDTLRVFMVRVNQGRSPMSADKNHIHHFFLKKGFVHYQTTLMIFIMTVIAFLIMIPLTESMALPQAFWMMVGLFALYSLILKPRGKGFRRSKRRHMVWKARKMFKMK</sequence>
<keyword evidence="3" id="KW-0808">Transferase</keyword>
<dbReference type="GO" id="GO:0016780">
    <property type="term" value="F:phosphotransferase activity, for other substituted phosphate groups"/>
    <property type="evidence" value="ECO:0007669"/>
    <property type="project" value="InterPro"/>
</dbReference>
<feature type="transmembrane region" description="Helical" evidence="8">
    <location>
        <begin position="98"/>
        <end position="120"/>
    </location>
</feature>
<feature type="transmembrane region" description="Helical" evidence="8">
    <location>
        <begin position="292"/>
        <end position="312"/>
    </location>
</feature>
<dbReference type="GO" id="GO:0046872">
    <property type="term" value="F:metal ion binding"/>
    <property type="evidence" value="ECO:0007669"/>
    <property type="project" value="UniProtKB-KW"/>
</dbReference>
<name>A0AAE3XRS0_9BACT</name>
<dbReference type="AlphaFoldDB" id="A0AAE3XRS0"/>
<dbReference type="CDD" id="cd06853">
    <property type="entry name" value="GT_WecA_like"/>
    <property type="match status" value="1"/>
</dbReference>
<dbReference type="EMBL" id="JAVDQD010000005">
    <property type="protein sequence ID" value="MDR6240706.1"/>
    <property type="molecule type" value="Genomic_DNA"/>
</dbReference>
<dbReference type="GO" id="GO:0071555">
    <property type="term" value="P:cell wall organization"/>
    <property type="evidence" value="ECO:0007669"/>
    <property type="project" value="TreeGrafter"/>
</dbReference>
<feature type="transmembrane region" description="Helical" evidence="8">
    <location>
        <begin position="74"/>
        <end position="92"/>
    </location>
</feature>
<dbReference type="PANTHER" id="PTHR22926:SF3">
    <property type="entry name" value="UNDECAPRENYL-PHOSPHATE ALPHA-N-ACETYLGLUCOSAMINYL 1-PHOSPHATE TRANSFERASE"/>
    <property type="match status" value="1"/>
</dbReference>
<proteinExistence type="predicted"/>
<evidence type="ECO:0000256" key="2">
    <source>
        <dbReference type="ARBA" id="ARBA00022475"/>
    </source>
</evidence>